<dbReference type="InterPro" id="IPR036259">
    <property type="entry name" value="MFS_trans_sf"/>
</dbReference>
<dbReference type="InterPro" id="IPR001958">
    <property type="entry name" value="Tet-R_TetA/multi-R_MdtG-like"/>
</dbReference>
<dbReference type="OrthoDB" id="10262656at2759"/>
<evidence type="ECO:0000256" key="2">
    <source>
        <dbReference type="ARBA" id="ARBA00022448"/>
    </source>
</evidence>
<dbReference type="PANTHER" id="PTHR23504">
    <property type="entry name" value="MAJOR FACILITATOR SUPERFAMILY DOMAIN-CONTAINING PROTEIN 10"/>
    <property type="match status" value="1"/>
</dbReference>
<feature type="transmembrane region" description="Helical" evidence="6">
    <location>
        <begin position="370"/>
        <end position="393"/>
    </location>
</feature>
<dbReference type="InterPro" id="IPR011701">
    <property type="entry name" value="MFS"/>
</dbReference>
<evidence type="ECO:0000256" key="5">
    <source>
        <dbReference type="ARBA" id="ARBA00023136"/>
    </source>
</evidence>
<keyword evidence="9" id="KW-1185">Reference proteome</keyword>
<keyword evidence="3 6" id="KW-0812">Transmembrane</keyword>
<dbReference type="PROSITE" id="PS50850">
    <property type="entry name" value="MFS"/>
    <property type="match status" value="1"/>
</dbReference>
<dbReference type="VEuPathDB" id="FungiDB:BO71DRAFT_435762"/>
<dbReference type="PANTHER" id="PTHR23504:SF2">
    <property type="entry name" value="TRANSPORTER, PUTATIVE (AFU_ORTHOLOGUE AFUA_8G04150)-RELATED"/>
    <property type="match status" value="1"/>
</dbReference>
<feature type="transmembrane region" description="Helical" evidence="6">
    <location>
        <begin position="56"/>
        <end position="77"/>
    </location>
</feature>
<feature type="transmembrane region" description="Helical" evidence="6">
    <location>
        <begin position="20"/>
        <end position="41"/>
    </location>
</feature>
<keyword evidence="5 6" id="KW-0472">Membrane</keyword>
<protein>
    <submittedName>
        <fullName evidence="8">MFS general substrate transporter</fullName>
    </submittedName>
</protein>
<evidence type="ECO:0000256" key="1">
    <source>
        <dbReference type="ARBA" id="ARBA00004141"/>
    </source>
</evidence>
<gene>
    <name evidence="8" type="ORF">BO71DRAFT_435762</name>
</gene>
<dbReference type="GO" id="GO:0016020">
    <property type="term" value="C:membrane"/>
    <property type="evidence" value="ECO:0007669"/>
    <property type="project" value="UniProtKB-SubCell"/>
</dbReference>
<dbReference type="Proteomes" id="UP000247810">
    <property type="component" value="Unassembled WGS sequence"/>
</dbReference>
<dbReference type="Gene3D" id="1.20.1250.20">
    <property type="entry name" value="MFS general substrate transporter like domains"/>
    <property type="match status" value="1"/>
</dbReference>
<evidence type="ECO:0000313" key="9">
    <source>
        <dbReference type="Proteomes" id="UP000247810"/>
    </source>
</evidence>
<feature type="transmembrane region" description="Helical" evidence="6">
    <location>
        <begin position="399"/>
        <end position="422"/>
    </location>
</feature>
<dbReference type="PRINTS" id="PR01035">
    <property type="entry name" value="TCRTETA"/>
</dbReference>
<proteinExistence type="predicted"/>
<feature type="transmembrane region" description="Helical" evidence="6">
    <location>
        <begin position="147"/>
        <end position="169"/>
    </location>
</feature>
<feature type="transmembrane region" description="Helical" evidence="6">
    <location>
        <begin position="189"/>
        <end position="213"/>
    </location>
</feature>
<comment type="subcellular location">
    <subcellularLocation>
        <location evidence="1">Membrane</location>
        <topology evidence="1">Multi-pass membrane protein</topology>
    </subcellularLocation>
</comment>
<dbReference type="EMBL" id="KZ826096">
    <property type="protein sequence ID" value="PYH88417.1"/>
    <property type="molecule type" value="Genomic_DNA"/>
</dbReference>
<keyword evidence="2" id="KW-0813">Transport</keyword>
<evidence type="ECO:0000256" key="3">
    <source>
        <dbReference type="ARBA" id="ARBA00022692"/>
    </source>
</evidence>
<evidence type="ECO:0000259" key="7">
    <source>
        <dbReference type="PROSITE" id="PS50850"/>
    </source>
</evidence>
<evidence type="ECO:0000313" key="8">
    <source>
        <dbReference type="EMBL" id="PYH88417.1"/>
    </source>
</evidence>
<name>A0A319D1L8_9EURO</name>
<accession>A0A319D1L8</accession>
<feature type="transmembrane region" description="Helical" evidence="6">
    <location>
        <begin position="339"/>
        <end position="358"/>
    </location>
</feature>
<evidence type="ECO:0000256" key="6">
    <source>
        <dbReference type="SAM" id="Phobius"/>
    </source>
</evidence>
<organism evidence="8 9">
    <name type="scientific">Aspergillus ellipticus CBS 707.79</name>
    <dbReference type="NCBI Taxonomy" id="1448320"/>
    <lineage>
        <taxon>Eukaryota</taxon>
        <taxon>Fungi</taxon>
        <taxon>Dikarya</taxon>
        <taxon>Ascomycota</taxon>
        <taxon>Pezizomycotina</taxon>
        <taxon>Eurotiomycetes</taxon>
        <taxon>Eurotiomycetidae</taxon>
        <taxon>Eurotiales</taxon>
        <taxon>Aspergillaceae</taxon>
        <taxon>Aspergillus</taxon>
        <taxon>Aspergillus subgen. Circumdati</taxon>
    </lineage>
</organism>
<dbReference type="Pfam" id="PF07690">
    <property type="entry name" value="MFS_1"/>
    <property type="match status" value="1"/>
</dbReference>
<dbReference type="InterPro" id="IPR020846">
    <property type="entry name" value="MFS_dom"/>
</dbReference>
<dbReference type="AlphaFoldDB" id="A0A319D1L8"/>
<reference evidence="8 9" key="1">
    <citation type="submission" date="2018-02" db="EMBL/GenBank/DDBJ databases">
        <title>The genomes of Aspergillus section Nigri reveals drivers in fungal speciation.</title>
        <authorList>
            <consortium name="DOE Joint Genome Institute"/>
            <person name="Vesth T.C."/>
            <person name="Nybo J."/>
            <person name="Theobald S."/>
            <person name="Brandl J."/>
            <person name="Frisvad J.C."/>
            <person name="Nielsen K.F."/>
            <person name="Lyhne E.K."/>
            <person name="Kogle M.E."/>
            <person name="Kuo A."/>
            <person name="Riley R."/>
            <person name="Clum A."/>
            <person name="Nolan M."/>
            <person name="Lipzen A."/>
            <person name="Salamov A."/>
            <person name="Henrissat B."/>
            <person name="Wiebenga A."/>
            <person name="De vries R.P."/>
            <person name="Grigoriev I.V."/>
            <person name="Mortensen U.H."/>
            <person name="Andersen M.R."/>
            <person name="Baker S.E."/>
        </authorList>
    </citation>
    <scope>NUCLEOTIDE SEQUENCE [LARGE SCALE GENOMIC DNA]</scope>
    <source>
        <strain evidence="8 9">CBS 707.79</strain>
    </source>
</reference>
<dbReference type="SUPFAM" id="SSF103473">
    <property type="entry name" value="MFS general substrate transporter"/>
    <property type="match status" value="1"/>
</dbReference>
<feature type="transmembrane region" description="Helical" evidence="6">
    <location>
        <begin position="89"/>
        <end position="108"/>
    </location>
</feature>
<feature type="domain" description="Major facilitator superfamily (MFS) profile" evidence="7">
    <location>
        <begin position="18"/>
        <end position="516"/>
    </location>
</feature>
<keyword evidence="4 6" id="KW-1133">Transmembrane helix</keyword>
<dbReference type="CDD" id="cd17330">
    <property type="entry name" value="MFS_SLC46_TetA_like"/>
    <property type="match status" value="1"/>
</dbReference>
<evidence type="ECO:0000256" key="4">
    <source>
        <dbReference type="ARBA" id="ARBA00022989"/>
    </source>
</evidence>
<sequence length="516" mass="56160">MPPTRHTDRHKNGFLMKQLLLLAVCRVAEPIAITSILPYAWSMVKDFHITTGQNASIYAGILVGAYAFSEAITSVFWGGLSDQIGRKPVVLSGCCGTIVSLMLVGLAPNFWVALVGRILGGALNGNIAVIQTMVCELVDDPENQPQAYAVMPFFWSLGTIIGPAIGGLLAKPAEGFPSAFSPNGPFARFPYLLPNLVCSVLLCLSILFVWLFLSETHPDMIQHDDSAHPTEQQPLLSSNRSLLHSHIETMAYSDENRTISDEFPPMCEISKPRLCSSPNNVYTRKVTMLVAALGIFTFHSMTHDHILPIFLQDTRTGPESGPRSPFHIPGGLGLSTQTVGLIMASDSIIALVIQSTMFPVLARHYGAWRLFTWVTILHPFAYLLNPFLVFLPAHLVFPGIYMCLIIRNILSILAYPALLILIQQAIPLASSVGKINGLAASAGAISRTVAPPLSGFLYSELRPLARWNCMLFDWEGFQVGNNQYSPDGLVLGLLDGQSAPSRSALSPGAQICDFDD</sequence>
<dbReference type="GO" id="GO:0022857">
    <property type="term" value="F:transmembrane transporter activity"/>
    <property type="evidence" value="ECO:0007669"/>
    <property type="project" value="InterPro"/>
</dbReference>